<sequence length="667" mass="72161">MKFLALSAVAALAVCVSATPAGHMDLAKRTNIATNTVVVNGQTMVQVVDNAASVETDTEVSVSVVTEVRTEVSYIYATSATDVSGIIQRLKEGLEDAIDPSASLTRSRSTTSSSSSSSSDSSSASPSSSSTSNTPPKMSEREPAEESGIQKHVKFWDRKHKGYITPLDTISGFITLGYSTLFSIAVGAFVGIFLSISTQKGWFPDPLCRSNVRNLIRSKKETQCNQGAYDANGLFVPEKFDSLFSKYANSDKSGKTITVAELIRMTQEQERLGKDVKAWATCMIELSTAYFFIGHRGYLTKEDVRSAYDGTLFYRLRDTHRLMIKQGSVANIDSTGPGLGGSYLASSHGLLSPRGIENRVQNLLHALQSKSSALVSDKRLRGWVSYVQEGTESIKNSSIIPRGIISSPSSIIRGVTTPKASMYRSSKHEDPATLFPEGLTGVAKPESMPTDPKVLNTYLRKEEDDTISTKEAQHSDINEQTYIRITNEKEPVSHFIDDSFVAPKPQKSVSTITSHSLFQDGFLKDETDDWPNQGLTGVKNGNTKRPASSISSSSLSPSSSGSSEVGDKCNMDVSSKNVAYIPTTQSPPPPQLIQEGEVRSIEVPTSVITPPPDEKPVTYVAPSNINNKKTKSKSKKGKPGQTSPTGHSESGQETHTKERNPIATDAK</sequence>
<feature type="region of interest" description="Disordered" evidence="2">
    <location>
        <begin position="422"/>
        <end position="451"/>
    </location>
</feature>
<accession>A0A8H7T137</accession>
<dbReference type="AlphaFoldDB" id="A0A8H7T137"/>
<keyword evidence="3" id="KW-0812">Transmembrane</keyword>
<evidence type="ECO:0000256" key="2">
    <source>
        <dbReference type="SAM" id="MobiDB-lite"/>
    </source>
</evidence>
<dbReference type="Proteomes" id="UP000613177">
    <property type="component" value="Unassembled WGS sequence"/>
</dbReference>
<evidence type="ECO:0000313" key="6">
    <source>
        <dbReference type="Proteomes" id="UP000613177"/>
    </source>
</evidence>
<comment type="caution">
    <text evidence="5">The sequence shown here is derived from an EMBL/GenBank/DDBJ whole genome shotgun (WGS) entry which is preliminary data.</text>
</comment>
<feature type="compositionally biased region" description="Polar residues" evidence="2">
    <location>
        <begin position="640"/>
        <end position="649"/>
    </location>
</feature>
<keyword evidence="3" id="KW-0472">Membrane</keyword>
<feature type="compositionally biased region" description="Polar residues" evidence="2">
    <location>
        <begin position="533"/>
        <end position="546"/>
    </location>
</feature>
<evidence type="ECO:0000313" key="5">
    <source>
        <dbReference type="EMBL" id="KAG2237946.1"/>
    </source>
</evidence>
<dbReference type="PANTHER" id="PTHR31495:SF20">
    <property type="entry name" value="CALEOSIN-RELATED FAMILY PROTEIN"/>
    <property type="match status" value="1"/>
</dbReference>
<dbReference type="InterPro" id="IPR007736">
    <property type="entry name" value="Caleosin-related"/>
</dbReference>
<feature type="region of interest" description="Disordered" evidence="2">
    <location>
        <begin position="101"/>
        <end position="150"/>
    </location>
</feature>
<feature type="compositionally biased region" description="Basic and acidic residues" evidence="2">
    <location>
        <begin position="650"/>
        <end position="667"/>
    </location>
</feature>
<comment type="similarity">
    <text evidence="1">Belongs to the caleosin family.</text>
</comment>
<protein>
    <recommendedName>
        <fullName evidence="7">Caleosin</fullName>
    </recommendedName>
</protein>
<keyword evidence="6" id="KW-1185">Reference proteome</keyword>
<feature type="compositionally biased region" description="Low complexity" evidence="2">
    <location>
        <begin position="548"/>
        <end position="563"/>
    </location>
</feature>
<evidence type="ECO:0008006" key="7">
    <source>
        <dbReference type="Google" id="ProtNLM"/>
    </source>
</evidence>
<feature type="region of interest" description="Disordered" evidence="2">
    <location>
        <begin position="524"/>
        <end position="667"/>
    </location>
</feature>
<feature type="compositionally biased region" description="Low complexity" evidence="2">
    <location>
        <begin position="101"/>
        <end position="132"/>
    </location>
</feature>
<keyword evidence="4" id="KW-0732">Signal</keyword>
<dbReference type="EMBL" id="JAEPRE010000001">
    <property type="protein sequence ID" value="KAG2237946.1"/>
    <property type="molecule type" value="Genomic_DNA"/>
</dbReference>
<name>A0A8H7T137_9FUNG</name>
<evidence type="ECO:0000256" key="3">
    <source>
        <dbReference type="SAM" id="Phobius"/>
    </source>
</evidence>
<organism evidence="5 6">
    <name type="scientific">Thamnidium elegans</name>
    <dbReference type="NCBI Taxonomy" id="101142"/>
    <lineage>
        <taxon>Eukaryota</taxon>
        <taxon>Fungi</taxon>
        <taxon>Fungi incertae sedis</taxon>
        <taxon>Mucoromycota</taxon>
        <taxon>Mucoromycotina</taxon>
        <taxon>Mucoromycetes</taxon>
        <taxon>Mucorales</taxon>
        <taxon>Mucorineae</taxon>
        <taxon>Mucoraceae</taxon>
        <taxon>Thamnidium</taxon>
    </lineage>
</organism>
<dbReference type="PANTHER" id="PTHR31495">
    <property type="entry name" value="PEROXYGENASE 3-RELATED"/>
    <property type="match status" value="1"/>
</dbReference>
<keyword evidence="3" id="KW-1133">Transmembrane helix</keyword>
<feature type="compositionally biased region" description="Basic residues" evidence="2">
    <location>
        <begin position="628"/>
        <end position="638"/>
    </location>
</feature>
<gene>
    <name evidence="5" type="ORF">INT48_002507</name>
</gene>
<reference evidence="5" key="1">
    <citation type="submission" date="2021-01" db="EMBL/GenBank/DDBJ databases">
        <title>Metabolic potential, ecology and presence of endohyphal bacteria is reflected in genomic diversity of Mucoromycotina.</title>
        <authorList>
            <person name="Muszewska A."/>
            <person name="Okrasinska A."/>
            <person name="Steczkiewicz K."/>
            <person name="Drgas O."/>
            <person name="Orlowska M."/>
            <person name="Perlinska-Lenart U."/>
            <person name="Aleksandrzak-Piekarczyk T."/>
            <person name="Szatraj K."/>
            <person name="Zielenkiewicz U."/>
            <person name="Pilsyk S."/>
            <person name="Malc E."/>
            <person name="Mieczkowski P."/>
            <person name="Kruszewska J.S."/>
            <person name="Biernat P."/>
            <person name="Pawlowska J."/>
        </authorList>
    </citation>
    <scope>NUCLEOTIDE SEQUENCE</scope>
    <source>
        <strain evidence="5">WA0000018081</strain>
    </source>
</reference>
<feature type="chain" id="PRO_5034695360" description="Caleosin" evidence="4">
    <location>
        <begin position="19"/>
        <end position="667"/>
    </location>
</feature>
<evidence type="ECO:0000256" key="4">
    <source>
        <dbReference type="SAM" id="SignalP"/>
    </source>
</evidence>
<evidence type="ECO:0000256" key="1">
    <source>
        <dbReference type="ARBA" id="ARBA00006765"/>
    </source>
</evidence>
<feature type="signal peptide" evidence="4">
    <location>
        <begin position="1"/>
        <end position="18"/>
    </location>
</feature>
<proteinExistence type="inferred from homology"/>
<dbReference type="Pfam" id="PF05042">
    <property type="entry name" value="Caleosin"/>
    <property type="match status" value="1"/>
</dbReference>
<dbReference type="GO" id="GO:0005509">
    <property type="term" value="F:calcium ion binding"/>
    <property type="evidence" value="ECO:0007669"/>
    <property type="project" value="TreeGrafter"/>
</dbReference>
<dbReference type="GO" id="GO:0004497">
    <property type="term" value="F:monooxygenase activity"/>
    <property type="evidence" value="ECO:0007669"/>
    <property type="project" value="TreeGrafter"/>
</dbReference>
<feature type="transmembrane region" description="Helical" evidence="3">
    <location>
        <begin position="176"/>
        <end position="196"/>
    </location>
</feature>